<sequence>MVRRQVFSSVENLGVGVVLSGVLDSSNASEGSSNSRLVLVNGPGGVGSNGGGEWSLSLLKGVSVDYGSVVVVFSISVSADLPLSGSSSKSISVRRIKDNRPSVLDGGDWQWLWRSRWSVVFGLSLVPSILGSNTSIFSGPFFYRSVVDGGADRPRRCYVKKKCTEKKIATREEEMEKMMAEMAVQIGELEASIYGTKDQLNYITGGYKVLSEALMTVEKRWTQD</sequence>
<evidence type="ECO:0000313" key="2">
    <source>
        <dbReference type="Proteomes" id="UP000886595"/>
    </source>
</evidence>
<accession>A0A8X7U0Z4</accession>
<organism evidence="1 2">
    <name type="scientific">Brassica carinata</name>
    <name type="common">Ethiopian mustard</name>
    <name type="synonym">Abyssinian cabbage</name>
    <dbReference type="NCBI Taxonomy" id="52824"/>
    <lineage>
        <taxon>Eukaryota</taxon>
        <taxon>Viridiplantae</taxon>
        <taxon>Streptophyta</taxon>
        <taxon>Embryophyta</taxon>
        <taxon>Tracheophyta</taxon>
        <taxon>Spermatophyta</taxon>
        <taxon>Magnoliopsida</taxon>
        <taxon>eudicotyledons</taxon>
        <taxon>Gunneridae</taxon>
        <taxon>Pentapetalae</taxon>
        <taxon>rosids</taxon>
        <taxon>malvids</taxon>
        <taxon>Brassicales</taxon>
        <taxon>Brassicaceae</taxon>
        <taxon>Brassiceae</taxon>
        <taxon>Brassica</taxon>
    </lineage>
</organism>
<dbReference type="AlphaFoldDB" id="A0A8X7U0Z4"/>
<gene>
    <name evidence="1" type="ORF">Bca52824_069369</name>
</gene>
<protein>
    <submittedName>
        <fullName evidence="1">Uncharacterized protein</fullName>
    </submittedName>
</protein>
<reference evidence="1 2" key="1">
    <citation type="submission" date="2020-02" db="EMBL/GenBank/DDBJ databases">
        <authorList>
            <person name="Ma Q."/>
            <person name="Huang Y."/>
            <person name="Song X."/>
            <person name="Pei D."/>
        </authorList>
    </citation>
    <scope>NUCLEOTIDE SEQUENCE [LARGE SCALE GENOMIC DNA]</scope>
    <source>
        <strain evidence="1">Sxm20200214</strain>
        <tissue evidence="1">Leaf</tissue>
    </source>
</reference>
<proteinExistence type="predicted"/>
<dbReference type="EMBL" id="JAAMPC010000014">
    <property type="protein sequence ID" value="KAG2262290.1"/>
    <property type="molecule type" value="Genomic_DNA"/>
</dbReference>
<name>A0A8X7U0Z4_BRACI</name>
<dbReference type="Proteomes" id="UP000886595">
    <property type="component" value="Unassembled WGS sequence"/>
</dbReference>
<evidence type="ECO:0000313" key="1">
    <source>
        <dbReference type="EMBL" id="KAG2262290.1"/>
    </source>
</evidence>
<keyword evidence="2" id="KW-1185">Reference proteome</keyword>
<comment type="caution">
    <text evidence="1">The sequence shown here is derived from an EMBL/GenBank/DDBJ whole genome shotgun (WGS) entry which is preliminary data.</text>
</comment>